<evidence type="ECO:0000256" key="9">
    <source>
        <dbReference type="PROSITE-ProRule" id="PRU00649"/>
    </source>
</evidence>
<keyword evidence="5 10" id="KW-0862">Zinc</keyword>
<dbReference type="PANTHER" id="PTHR11477">
    <property type="entry name" value="TRANSCRIPTION FACTOR S-II ZINC FINGER DOMAIN-CONTAINING PROTEIN"/>
    <property type="match status" value="1"/>
</dbReference>
<dbReference type="SMART" id="SM00510">
    <property type="entry name" value="TFS2M"/>
    <property type="match status" value="1"/>
</dbReference>
<evidence type="ECO:0000256" key="10">
    <source>
        <dbReference type="RuleBase" id="RU368078"/>
    </source>
</evidence>
<dbReference type="SMART" id="SM00509">
    <property type="entry name" value="TFS2N"/>
    <property type="match status" value="1"/>
</dbReference>
<dbReference type="InterPro" id="IPR003618">
    <property type="entry name" value="TFIIS_cen_dom"/>
</dbReference>
<dbReference type="EMBL" id="LNIX01000001">
    <property type="protein sequence ID" value="OXA63334.1"/>
    <property type="molecule type" value="Genomic_DNA"/>
</dbReference>
<accession>A0A226F1N5</accession>
<dbReference type="PROSITE" id="PS51319">
    <property type="entry name" value="TFIIS_N"/>
    <property type="match status" value="1"/>
</dbReference>
<reference evidence="15 16" key="1">
    <citation type="submission" date="2015-12" db="EMBL/GenBank/DDBJ databases">
        <title>The genome of Folsomia candida.</title>
        <authorList>
            <person name="Faddeeva A."/>
            <person name="Derks M.F."/>
            <person name="Anvar Y."/>
            <person name="Smit S."/>
            <person name="Van Straalen N."/>
            <person name="Roelofs D."/>
        </authorList>
    </citation>
    <scope>NUCLEOTIDE SEQUENCE [LARGE SCALE GENOMIC DNA]</scope>
    <source>
        <strain evidence="15 16">VU population</strain>
        <tissue evidence="15">Whole body</tissue>
    </source>
</reference>
<dbReference type="Proteomes" id="UP000198287">
    <property type="component" value="Unassembled WGS sequence"/>
</dbReference>
<dbReference type="STRING" id="158441.A0A226F1N5"/>
<protein>
    <recommendedName>
        <fullName evidence="10">Transcription elongation factor</fullName>
    </recommendedName>
</protein>
<dbReference type="PANTHER" id="PTHR11477:SF0">
    <property type="entry name" value="IP08861P-RELATED"/>
    <property type="match status" value="1"/>
</dbReference>
<comment type="function">
    <text evidence="7">Necessary for efficient RNA polymerase II transcription elongation past template-encoded arresting sites. The arresting sites in DNA have the property of trapping a certain fraction of elongating RNA polymerases that pass through, resulting in locked ternary complexes. Cleavage of the nascent transcript by S-II allows the resumption of elongation from the new 3'-terminus.</text>
</comment>
<sequence length="312" mass="34796">MSLQNKVADIQKRLEGMSSPNSANSAQGEVLDLLKALQEQDMNLDILSSTRIGMTVNQIRKSSDDKEVISTAKNLIRKWKKFLPENDGSPTNSTPKHDNKRGAADSDSDGSSSKKSKLDSKKDIKQSSTPAPPASRGGQTSFPAASTTDAVRIKCRELLFTAMKADGELPDGSNDPEYLAERLEEEIFKEFKNTEIKYKNRVRSRVANLKDFKNPDLRLNFLTGSISISRMAKMTAEEMASTEMKKVREQFVKDGINDSQLATVQGTKTDLLKCNKCGKRDVTYNQLQTRSADEPMTTFCLCLQCGNRWKFC</sequence>
<dbReference type="OrthoDB" id="44867at2759"/>
<evidence type="ECO:0000256" key="7">
    <source>
        <dbReference type="ARBA" id="ARBA00025408"/>
    </source>
</evidence>
<keyword evidence="10" id="KW-0238">DNA-binding</keyword>
<dbReference type="SUPFAM" id="SSF46942">
    <property type="entry name" value="Elongation factor TFIIS domain 2"/>
    <property type="match status" value="1"/>
</dbReference>
<evidence type="ECO:0000259" key="12">
    <source>
        <dbReference type="PROSITE" id="PS51133"/>
    </source>
</evidence>
<dbReference type="Gene3D" id="1.20.930.10">
    <property type="entry name" value="Conserved domain common to transcription factors TFIIS, elongin A, CRSP70"/>
    <property type="match status" value="1"/>
</dbReference>
<dbReference type="InterPro" id="IPR003617">
    <property type="entry name" value="TFIIS/CRSP70_N_sub"/>
</dbReference>
<dbReference type="OMA" id="CHKKNCT"/>
<dbReference type="SMART" id="SM00440">
    <property type="entry name" value="ZnF_C2C2"/>
    <property type="match status" value="1"/>
</dbReference>
<gene>
    <name evidence="15" type="ORF">Fcan01_03117</name>
</gene>
<evidence type="ECO:0000256" key="8">
    <source>
        <dbReference type="PROSITE-ProRule" id="PRU00472"/>
    </source>
</evidence>
<evidence type="ECO:0000256" key="2">
    <source>
        <dbReference type="ARBA" id="ARBA00009647"/>
    </source>
</evidence>
<dbReference type="GO" id="GO:0008270">
    <property type="term" value="F:zinc ion binding"/>
    <property type="evidence" value="ECO:0007669"/>
    <property type="project" value="UniProtKB-UniRule"/>
</dbReference>
<name>A0A226F1N5_FOLCA</name>
<dbReference type="InterPro" id="IPR036575">
    <property type="entry name" value="TFIIS_cen_dom_sf"/>
</dbReference>
<dbReference type="AlphaFoldDB" id="A0A226F1N5"/>
<dbReference type="Gene3D" id="2.20.25.10">
    <property type="match status" value="1"/>
</dbReference>
<comment type="caution">
    <text evidence="15">The sequence shown here is derived from an EMBL/GenBank/DDBJ whole genome shotgun (WGS) entry which is preliminary data.</text>
</comment>
<evidence type="ECO:0000259" key="13">
    <source>
        <dbReference type="PROSITE" id="PS51319"/>
    </source>
</evidence>
<feature type="region of interest" description="Disordered" evidence="11">
    <location>
        <begin position="81"/>
        <end position="145"/>
    </location>
</feature>
<dbReference type="PROSITE" id="PS51133">
    <property type="entry name" value="ZF_TFIIS_2"/>
    <property type="match status" value="1"/>
</dbReference>
<feature type="compositionally biased region" description="Basic and acidic residues" evidence="11">
    <location>
        <begin position="116"/>
        <end position="125"/>
    </location>
</feature>
<feature type="compositionally biased region" description="Basic and acidic residues" evidence="11">
    <location>
        <begin position="95"/>
        <end position="104"/>
    </location>
</feature>
<dbReference type="GO" id="GO:0003677">
    <property type="term" value="F:DNA binding"/>
    <property type="evidence" value="ECO:0007669"/>
    <property type="project" value="UniProtKB-KW"/>
</dbReference>
<dbReference type="CDD" id="cd13749">
    <property type="entry name" value="Zn-ribbon_TFIIS"/>
    <property type="match status" value="1"/>
</dbReference>
<keyword evidence="10" id="KW-0804">Transcription</keyword>
<dbReference type="InterPro" id="IPR035100">
    <property type="entry name" value="TF_IIS-typ"/>
</dbReference>
<keyword evidence="15" id="KW-0251">Elongation factor</keyword>
<dbReference type="FunFam" id="2.20.25.10:FF:000001">
    <property type="entry name" value="Probable Transcription elongation factor S-II"/>
    <property type="match status" value="1"/>
</dbReference>
<dbReference type="Pfam" id="PF08711">
    <property type="entry name" value="Med26"/>
    <property type="match status" value="1"/>
</dbReference>
<dbReference type="CDD" id="cd00183">
    <property type="entry name" value="TFIIS_I"/>
    <property type="match status" value="1"/>
</dbReference>
<evidence type="ECO:0000256" key="3">
    <source>
        <dbReference type="ARBA" id="ARBA00022723"/>
    </source>
</evidence>
<evidence type="ECO:0000256" key="5">
    <source>
        <dbReference type="ARBA" id="ARBA00022833"/>
    </source>
</evidence>
<keyword evidence="15" id="KW-0648">Protein biosynthesis</keyword>
<evidence type="ECO:0000256" key="11">
    <source>
        <dbReference type="SAM" id="MobiDB-lite"/>
    </source>
</evidence>
<dbReference type="SUPFAM" id="SSF57783">
    <property type="entry name" value="Zinc beta-ribbon"/>
    <property type="match status" value="1"/>
</dbReference>
<evidence type="ECO:0000256" key="1">
    <source>
        <dbReference type="ARBA" id="ARBA00004123"/>
    </source>
</evidence>
<feature type="domain" description="TFIIS N-terminal" evidence="13">
    <location>
        <begin position="1"/>
        <end position="86"/>
    </location>
</feature>
<dbReference type="PROSITE" id="PS00466">
    <property type="entry name" value="ZF_TFIIS_1"/>
    <property type="match status" value="1"/>
</dbReference>
<dbReference type="InterPro" id="IPR006289">
    <property type="entry name" value="TFSII"/>
</dbReference>
<organism evidence="15 16">
    <name type="scientific">Folsomia candida</name>
    <name type="common">Springtail</name>
    <dbReference type="NCBI Taxonomy" id="158441"/>
    <lineage>
        <taxon>Eukaryota</taxon>
        <taxon>Metazoa</taxon>
        <taxon>Ecdysozoa</taxon>
        <taxon>Arthropoda</taxon>
        <taxon>Hexapoda</taxon>
        <taxon>Collembola</taxon>
        <taxon>Entomobryomorpha</taxon>
        <taxon>Isotomoidea</taxon>
        <taxon>Isotomidae</taxon>
        <taxon>Proisotominae</taxon>
        <taxon>Folsomia</taxon>
    </lineage>
</organism>
<dbReference type="GO" id="GO:0006368">
    <property type="term" value="P:transcription elongation by RNA polymerase II"/>
    <property type="evidence" value="ECO:0007669"/>
    <property type="project" value="InterPro"/>
</dbReference>
<evidence type="ECO:0000313" key="15">
    <source>
        <dbReference type="EMBL" id="OXA63334.1"/>
    </source>
</evidence>
<dbReference type="GO" id="GO:0005634">
    <property type="term" value="C:nucleus"/>
    <property type="evidence" value="ECO:0007669"/>
    <property type="project" value="UniProtKB-SubCell"/>
</dbReference>
<dbReference type="InterPro" id="IPR035441">
    <property type="entry name" value="TFIIS/LEDGF_dom_sf"/>
</dbReference>
<comment type="subcellular location">
    <subcellularLocation>
        <location evidence="1 9 10">Nucleus</location>
    </subcellularLocation>
</comment>
<evidence type="ECO:0000256" key="6">
    <source>
        <dbReference type="ARBA" id="ARBA00023242"/>
    </source>
</evidence>
<dbReference type="InterPro" id="IPR017923">
    <property type="entry name" value="TFIIS_N"/>
</dbReference>
<feature type="region of interest" description="Disordered" evidence="11">
    <location>
        <begin position="1"/>
        <end position="25"/>
    </location>
</feature>
<dbReference type="PIRSF" id="PIRSF006704">
    <property type="entry name" value="TF_IIS"/>
    <property type="match status" value="1"/>
</dbReference>
<dbReference type="Gene3D" id="1.10.472.30">
    <property type="entry name" value="Transcription elongation factor S-II, central domain"/>
    <property type="match status" value="1"/>
</dbReference>
<keyword evidence="16" id="KW-1185">Reference proteome</keyword>
<keyword evidence="6 9" id="KW-0539">Nucleus</keyword>
<dbReference type="Pfam" id="PF01096">
    <property type="entry name" value="Zn_ribbon_TFIIS"/>
    <property type="match status" value="1"/>
</dbReference>
<feature type="domain" description="TFIIS central" evidence="14">
    <location>
        <begin position="151"/>
        <end position="267"/>
    </location>
</feature>
<dbReference type="Pfam" id="PF07500">
    <property type="entry name" value="TFIIS_M"/>
    <property type="match status" value="1"/>
</dbReference>
<keyword evidence="3 10" id="KW-0479">Metal-binding</keyword>
<feature type="domain" description="TFIIS-type" evidence="12">
    <location>
        <begin position="270"/>
        <end position="310"/>
    </location>
</feature>
<dbReference type="SUPFAM" id="SSF47676">
    <property type="entry name" value="Conserved domain common to transcription factors TFIIS, elongin A, CRSP70"/>
    <property type="match status" value="1"/>
</dbReference>
<evidence type="ECO:0000259" key="14">
    <source>
        <dbReference type="PROSITE" id="PS51321"/>
    </source>
</evidence>
<dbReference type="InterPro" id="IPR001222">
    <property type="entry name" value="Znf_TFIIS"/>
</dbReference>
<evidence type="ECO:0000313" key="16">
    <source>
        <dbReference type="Proteomes" id="UP000198287"/>
    </source>
</evidence>
<dbReference type="GO" id="GO:0003746">
    <property type="term" value="F:translation elongation factor activity"/>
    <property type="evidence" value="ECO:0007669"/>
    <property type="project" value="UniProtKB-KW"/>
</dbReference>
<comment type="similarity">
    <text evidence="2 10">Belongs to the TFS-II family.</text>
</comment>
<keyword evidence="4 8" id="KW-0863">Zinc-finger</keyword>
<proteinExistence type="inferred from homology"/>
<dbReference type="PROSITE" id="PS51321">
    <property type="entry name" value="TFIIS_CENTRAL"/>
    <property type="match status" value="1"/>
</dbReference>
<keyword evidence="10" id="KW-0805">Transcription regulation</keyword>
<evidence type="ECO:0000256" key="4">
    <source>
        <dbReference type="ARBA" id="ARBA00022771"/>
    </source>
</evidence>
<dbReference type="NCBIfam" id="TIGR01385">
    <property type="entry name" value="TFSII"/>
    <property type="match status" value="1"/>
</dbReference>